<evidence type="ECO:0000256" key="1">
    <source>
        <dbReference type="ARBA" id="ARBA00022723"/>
    </source>
</evidence>
<keyword evidence="2" id="KW-0863">Zinc-finger</keyword>
<dbReference type="EMBL" id="GL379820">
    <property type="protein sequence ID" value="EGT47447.1"/>
    <property type="molecule type" value="Genomic_DNA"/>
</dbReference>
<keyword evidence="1" id="KW-0479">Metal-binding</keyword>
<dbReference type="InParanoid" id="G0MYE1"/>
<evidence type="ECO:0000256" key="3">
    <source>
        <dbReference type="ARBA" id="ARBA00022833"/>
    </source>
</evidence>
<evidence type="ECO:0000256" key="4">
    <source>
        <dbReference type="ARBA" id="ARBA00023015"/>
    </source>
</evidence>
<evidence type="ECO:0000256" key="2">
    <source>
        <dbReference type="ARBA" id="ARBA00022771"/>
    </source>
</evidence>
<dbReference type="AlphaFoldDB" id="G0MYE1"/>
<evidence type="ECO:0000313" key="10">
    <source>
        <dbReference type="EMBL" id="EGT47447.1"/>
    </source>
</evidence>
<evidence type="ECO:0000256" key="8">
    <source>
        <dbReference type="ARBA" id="ARBA00023242"/>
    </source>
</evidence>
<sequence length="220" mass="24539">MDCSIEIAAIQACAELGFSQLLSDGFPNQLHVLFIRCVIAWSDINIGLKLAPEGTQWFEREGLKSMLTAKEFITKVNTIHDRLIDPKCPVCSSPIKLTDVIQGDLCCNECTTFFERAAKAKANYKCLKGNTCVIVNTSLERLNPDESMQTVEEVNHPSHGVYSPEHFETEFMTPGGYRVRGPRPSALDPTQSADSWKYSTVMQQASEAIKKRFSQKIVST</sequence>
<dbReference type="GO" id="GO:0008270">
    <property type="term" value="F:zinc ion binding"/>
    <property type="evidence" value="ECO:0007669"/>
    <property type="project" value="UniProtKB-KW"/>
</dbReference>
<dbReference type="Proteomes" id="UP000008068">
    <property type="component" value="Unassembled WGS sequence"/>
</dbReference>
<dbReference type="SUPFAM" id="SSF57716">
    <property type="entry name" value="Glucocorticoid receptor-like (DNA-binding domain)"/>
    <property type="match status" value="1"/>
</dbReference>
<proteinExistence type="predicted"/>
<dbReference type="InterPro" id="IPR013088">
    <property type="entry name" value="Znf_NHR/GATA"/>
</dbReference>
<name>G0MYE1_CAEBE</name>
<keyword evidence="6" id="KW-0804">Transcription</keyword>
<organism evidence="11">
    <name type="scientific">Caenorhabditis brenneri</name>
    <name type="common">Nematode worm</name>
    <dbReference type="NCBI Taxonomy" id="135651"/>
    <lineage>
        <taxon>Eukaryota</taxon>
        <taxon>Metazoa</taxon>
        <taxon>Ecdysozoa</taxon>
        <taxon>Nematoda</taxon>
        <taxon>Chromadorea</taxon>
        <taxon>Rhabditida</taxon>
        <taxon>Rhabditina</taxon>
        <taxon>Rhabditomorpha</taxon>
        <taxon>Rhabditoidea</taxon>
        <taxon>Rhabditidae</taxon>
        <taxon>Peloderinae</taxon>
        <taxon>Caenorhabditis</taxon>
    </lineage>
</organism>
<keyword evidence="3" id="KW-0862">Zinc</keyword>
<dbReference type="GO" id="GO:0043565">
    <property type="term" value="F:sequence-specific DNA binding"/>
    <property type="evidence" value="ECO:0007669"/>
    <property type="project" value="InterPro"/>
</dbReference>
<gene>
    <name evidence="10" type="ORF">CAEBREN_05921</name>
</gene>
<keyword evidence="11" id="KW-1185">Reference proteome</keyword>
<dbReference type="GO" id="GO:0003700">
    <property type="term" value="F:DNA-binding transcription factor activity"/>
    <property type="evidence" value="ECO:0007669"/>
    <property type="project" value="InterPro"/>
</dbReference>
<dbReference type="Gene3D" id="3.30.50.10">
    <property type="entry name" value="Erythroid Transcription Factor GATA-1, subunit A"/>
    <property type="match status" value="1"/>
</dbReference>
<dbReference type="Pfam" id="PF00105">
    <property type="entry name" value="zf-C4"/>
    <property type="match status" value="1"/>
</dbReference>
<protein>
    <recommendedName>
        <fullName evidence="9">Nuclear receptor domain-containing protein</fullName>
    </recommendedName>
</protein>
<reference evidence="11" key="1">
    <citation type="submission" date="2011-07" db="EMBL/GenBank/DDBJ databases">
        <authorList>
            <consortium name="Caenorhabditis brenneri Sequencing and Analysis Consortium"/>
            <person name="Wilson R.K."/>
        </authorList>
    </citation>
    <scope>NUCLEOTIDE SEQUENCE [LARGE SCALE GENOMIC DNA]</scope>
    <source>
        <strain evidence="11">PB2801</strain>
    </source>
</reference>
<dbReference type="PROSITE" id="PS51030">
    <property type="entry name" value="NUCLEAR_REC_DBD_2"/>
    <property type="match status" value="1"/>
</dbReference>
<keyword evidence="7" id="KW-0675">Receptor</keyword>
<evidence type="ECO:0000256" key="7">
    <source>
        <dbReference type="ARBA" id="ARBA00023170"/>
    </source>
</evidence>
<evidence type="ECO:0000259" key="9">
    <source>
        <dbReference type="PROSITE" id="PS51030"/>
    </source>
</evidence>
<keyword evidence="5" id="KW-0238">DNA-binding</keyword>
<accession>G0MYE1</accession>
<keyword evidence="4" id="KW-0805">Transcription regulation</keyword>
<evidence type="ECO:0000256" key="6">
    <source>
        <dbReference type="ARBA" id="ARBA00023163"/>
    </source>
</evidence>
<dbReference type="HOGENOM" id="CLU_1257044_0_0_1"/>
<dbReference type="InterPro" id="IPR001628">
    <property type="entry name" value="Znf_hrmn_rcpt"/>
</dbReference>
<keyword evidence="8" id="KW-0539">Nucleus</keyword>
<feature type="domain" description="Nuclear receptor" evidence="9">
    <location>
        <begin position="85"/>
        <end position="136"/>
    </location>
</feature>
<evidence type="ECO:0000313" key="11">
    <source>
        <dbReference type="Proteomes" id="UP000008068"/>
    </source>
</evidence>
<evidence type="ECO:0000256" key="5">
    <source>
        <dbReference type="ARBA" id="ARBA00023125"/>
    </source>
</evidence>